<protein>
    <submittedName>
        <fullName evidence="1">Uncharacterized protein</fullName>
    </submittedName>
</protein>
<sequence length="159" mass="17858">MVDLDALLPPSRTPRDYLNAVTDPRLDAAGLRQLARSPYGFVRLAVAQQPRADASVLAELLTEPLAPWDANRLYRLVAEHPNADRAVLLRVLDRTEELLRAGSRPYGAAIALAVRTELTPAEIDRLRHLPGASRRLRRGLTRALTHARTPRGHRERIEW</sequence>
<keyword evidence="2" id="KW-1185">Reference proteome</keyword>
<gene>
    <name evidence="1" type="ORF">Asera_65490</name>
</gene>
<dbReference type="EMBL" id="AP023354">
    <property type="protein sequence ID" value="BCJ32441.1"/>
    <property type="molecule type" value="Genomic_DNA"/>
</dbReference>
<dbReference type="AlphaFoldDB" id="A0A810LE08"/>
<evidence type="ECO:0000313" key="1">
    <source>
        <dbReference type="EMBL" id="BCJ32441.1"/>
    </source>
</evidence>
<name>A0A810LE08_9ACTN</name>
<dbReference type="KEGG" id="aser:Asera_65490"/>
<reference evidence="1" key="1">
    <citation type="submission" date="2020-08" db="EMBL/GenBank/DDBJ databases">
        <title>Whole genome shotgun sequence of Actinocatenispora sera NBRC 101916.</title>
        <authorList>
            <person name="Komaki H."/>
            <person name="Tamura T."/>
        </authorList>
    </citation>
    <scope>NUCLEOTIDE SEQUENCE</scope>
    <source>
        <strain evidence="1">NBRC 101916</strain>
    </source>
</reference>
<evidence type="ECO:0000313" key="2">
    <source>
        <dbReference type="Proteomes" id="UP000680750"/>
    </source>
</evidence>
<dbReference type="RefSeq" id="WP_244844126.1">
    <property type="nucleotide sequence ID" value="NZ_AP023354.1"/>
</dbReference>
<organism evidence="1 2">
    <name type="scientific">Actinocatenispora sera</name>
    <dbReference type="NCBI Taxonomy" id="390989"/>
    <lineage>
        <taxon>Bacteria</taxon>
        <taxon>Bacillati</taxon>
        <taxon>Actinomycetota</taxon>
        <taxon>Actinomycetes</taxon>
        <taxon>Micromonosporales</taxon>
        <taxon>Micromonosporaceae</taxon>
        <taxon>Actinocatenispora</taxon>
    </lineage>
</organism>
<dbReference type="Proteomes" id="UP000680750">
    <property type="component" value="Chromosome"/>
</dbReference>
<proteinExistence type="predicted"/>
<accession>A0A810LE08</accession>